<comment type="caution">
    <text evidence="3">The sequence shown here is derived from an EMBL/GenBank/DDBJ whole genome shotgun (WGS) entry which is preliminary data.</text>
</comment>
<feature type="region of interest" description="Disordered" evidence="2">
    <location>
        <begin position="44"/>
        <end position="67"/>
    </location>
</feature>
<feature type="region of interest" description="Disordered" evidence="2">
    <location>
        <begin position="90"/>
        <end position="138"/>
    </location>
</feature>
<name>A0A368H2M2_ANCCA</name>
<evidence type="ECO:0000313" key="3">
    <source>
        <dbReference type="EMBL" id="RCN50008.1"/>
    </source>
</evidence>
<dbReference type="GO" id="GO:0005739">
    <property type="term" value="C:mitochondrion"/>
    <property type="evidence" value="ECO:0007669"/>
    <property type="project" value="TreeGrafter"/>
</dbReference>
<dbReference type="STRING" id="29170.A0A368H2M2"/>
<accession>A0A368H2M2</accession>
<dbReference type="PANTHER" id="PTHR32470">
    <property type="entry name" value="ADH DEHYDROGENASE [UBIQUINONE] 1 ALPHA SUBCOMPLEX ASSEMBLY FACTOR 2"/>
    <property type="match status" value="1"/>
</dbReference>
<reference evidence="3 4" key="1">
    <citation type="submission" date="2014-10" db="EMBL/GenBank/DDBJ databases">
        <title>Draft genome of the hookworm Ancylostoma caninum.</title>
        <authorList>
            <person name="Mitreva M."/>
        </authorList>
    </citation>
    <scope>NUCLEOTIDE SEQUENCE [LARGE SCALE GENOMIC DNA]</scope>
    <source>
        <strain evidence="3 4">Baltimore</strain>
    </source>
</reference>
<protein>
    <recommendedName>
        <fullName evidence="5">NADH dehydrogenase [ubiquinone] 1 alpha subcomplex subunit 12</fullName>
    </recommendedName>
</protein>
<dbReference type="InterPro" id="IPR052618">
    <property type="entry name" value="ComplexI_NDUFA12"/>
</dbReference>
<evidence type="ECO:0008006" key="5">
    <source>
        <dbReference type="Google" id="ProtNLM"/>
    </source>
</evidence>
<dbReference type="Pfam" id="PF05071">
    <property type="entry name" value="NDUFA12"/>
    <property type="match status" value="1"/>
</dbReference>
<keyword evidence="4" id="KW-1185">Reference proteome</keyword>
<dbReference type="GO" id="GO:0045271">
    <property type="term" value="C:respiratory chain complex I"/>
    <property type="evidence" value="ECO:0007669"/>
    <property type="project" value="InterPro"/>
</dbReference>
<evidence type="ECO:0000256" key="1">
    <source>
        <dbReference type="ARBA" id="ARBA00007355"/>
    </source>
</evidence>
<dbReference type="Proteomes" id="UP000252519">
    <property type="component" value="Unassembled WGS sequence"/>
</dbReference>
<comment type="similarity">
    <text evidence="1">Belongs to the complex I NDUFA12 subunit family.</text>
</comment>
<evidence type="ECO:0000313" key="4">
    <source>
        <dbReference type="Proteomes" id="UP000252519"/>
    </source>
</evidence>
<gene>
    <name evidence="3" type="ORF">ANCCAN_03837</name>
</gene>
<dbReference type="AlphaFoldDB" id="A0A368H2M2"/>
<dbReference type="EMBL" id="JOJR01000027">
    <property type="protein sequence ID" value="RCN50008.1"/>
    <property type="molecule type" value="Genomic_DNA"/>
</dbReference>
<proteinExistence type="inferred from homology"/>
<dbReference type="InterPro" id="IPR007763">
    <property type="entry name" value="NDUFA12"/>
</dbReference>
<dbReference type="PANTHER" id="PTHR32470:SF2">
    <property type="entry name" value="NADH DEHYDROGENASE [UBIQUINONE] 1 ALPHA SUBCOMPLEX ASSEMBLY FACTOR 2"/>
    <property type="match status" value="1"/>
</dbReference>
<dbReference type="GO" id="GO:0032981">
    <property type="term" value="P:mitochondrial respiratory chain complex I assembly"/>
    <property type="evidence" value="ECO:0007669"/>
    <property type="project" value="TreeGrafter"/>
</dbReference>
<organism evidence="3 4">
    <name type="scientific">Ancylostoma caninum</name>
    <name type="common">Dog hookworm</name>
    <dbReference type="NCBI Taxonomy" id="29170"/>
    <lineage>
        <taxon>Eukaryota</taxon>
        <taxon>Metazoa</taxon>
        <taxon>Ecdysozoa</taxon>
        <taxon>Nematoda</taxon>
        <taxon>Chromadorea</taxon>
        <taxon>Rhabditida</taxon>
        <taxon>Rhabditina</taxon>
        <taxon>Rhabditomorpha</taxon>
        <taxon>Strongyloidea</taxon>
        <taxon>Ancylostomatidae</taxon>
        <taxon>Ancylostomatinae</taxon>
        <taxon>Ancylostoma</taxon>
    </lineage>
</organism>
<evidence type="ECO:0000256" key="2">
    <source>
        <dbReference type="SAM" id="MobiDB-lite"/>
    </source>
</evidence>
<dbReference type="OrthoDB" id="10255576at2759"/>
<sequence>MSRPGAWSRVMTNFWKYLRKDWSTKHYIGEDSAGHRYYEIQNTRQNVTRGYDPPPNNPKSEPGVEWQSWLKGTRRFPPSDDEIALNRMKEQAQLAQNETTEKRAPHVATTGSNPSLDKPSAFPRYDDMESVPGTKKSS</sequence>